<name>A0A0N0XSM5_9ACTN</name>
<proteinExistence type="predicted"/>
<comment type="caution">
    <text evidence="2">The sequence shown here is derived from an EMBL/GenBank/DDBJ whole genome shotgun (WGS) entry which is preliminary data.</text>
</comment>
<dbReference type="Pfam" id="PF08592">
    <property type="entry name" value="Anthrone_oxy"/>
    <property type="match status" value="1"/>
</dbReference>
<dbReference type="EMBL" id="LGKG01000185">
    <property type="protein sequence ID" value="KPC59305.1"/>
    <property type="molecule type" value="Genomic_DNA"/>
</dbReference>
<gene>
    <name evidence="2" type="ORF">ADL29_35130</name>
</gene>
<keyword evidence="1" id="KW-1133">Transmembrane helix</keyword>
<reference evidence="3" key="1">
    <citation type="submission" date="2015-07" db="EMBL/GenBank/DDBJ databases">
        <authorList>
            <person name="Ju K.-S."/>
            <person name="Doroghazi J.R."/>
            <person name="Metcalf W.W."/>
        </authorList>
    </citation>
    <scope>NUCLEOTIDE SEQUENCE [LARGE SCALE GENOMIC DNA]</scope>
    <source>
        <strain evidence="3">NRRL ISP-5002</strain>
    </source>
</reference>
<evidence type="ECO:0000256" key="1">
    <source>
        <dbReference type="SAM" id="Phobius"/>
    </source>
</evidence>
<evidence type="ECO:0000313" key="2">
    <source>
        <dbReference type="EMBL" id="KPC59305.1"/>
    </source>
</evidence>
<dbReference type="AlphaFoldDB" id="A0A0N0XSM5"/>
<keyword evidence="1" id="KW-0472">Membrane</keyword>
<dbReference type="Proteomes" id="UP000037982">
    <property type="component" value="Unassembled WGS sequence"/>
</dbReference>
<keyword evidence="1" id="KW-0812">Transmembrane</keyword>
<sequence length="170" mass="17905">MYDTIRTAALIAATVTTGLSAGLFYAFACAVMPGLRQSDDRTFVTAMRRINVAILNGWFALGFFGALVFTAVAAGMHLRADGHAVLPWVVAALALYLVLIGTTFAVNVPLNDRLEAAGETDADGGPAAVRERFEARWVRWNVVRAVSGTAALGCLVWALVLHGRIGGGAA</sequence>
<protein>
    <submittedName>
        <fullName evidence="2">Membrane protein</fullName>
    </submittedName>
</protein>
<dbReference type="PATRIC" id="fig|66876.3.peg.7736"/>
<keyword evidence="3" id="KW-1185">Reference proteome</keyword>
<dbReference type="RefSeq" id="WP_053927552.1">
    <property type="nucleotide sequence ID" value="NZ_LGKG01000185.1"/>
</dbReference>
<feature type="transmembrane region" description="Helical" evidence="1">
    <location>
        <begin position="85"/>
        <end position="106"/>
    </location>
</feature>
<feature type="transmembrane region" description="Helical" evidence="1">
    <location>
        <begin position="142"/>
        <end position="161"/>
    </location>
</feature>
<dbReference type="InterPro" id="IPR013901">
    <property type="entry name" value="Anthrone_oxy"/>
</dbReference>
<feature type="transmembrane region" description="Helical" evidence="1">
    <location>
        <begin position="50"/>
        <end position="73"/>
    </location>
</feature>
<evidence type="ECO:0000313" key="3">
    <source>
        <dbReference type="Proteomes" id="UP000037982"/>
    </source>
</evidence>
<accession>A0A0N0XSM5</accession>
<organism evidence="2 3">
    <name type="scientific">Streptomyces chattanoogensis</name>
    <dbReference type="NCBI Taxonomy" id="66876"/>
    <lineage>
        <taxon>Bacteria</taxon>
        <taxon>Bacillati</taxon>
        <taxon>Actinomycetota</taxon>
        <taxon>Actinomycetes</taxon>
        <taxon>Kitasatosporales</taxon>
        <taxon>Streptomycetaceae</taxon>
        <taxon>Streptomyces</taxon>
    </lineage>
</organism>